<dbReference type="InterPro" id="IPR019787">
    <property type="entry name" value="Znf_PHD-finger"/>
</dbReference>
<dbReference type="GeneID" id="110245065"/>
<comment type="subcellular location">
    <subcellularLocation>
        <location evidence="1">Nucleus</location>
    </subcellularLocation>
</comment>
<evidence type="ECO:0000256" key="1">
    <source>
        <dbReference type="ARBA" id="ARBA00004123"/>
    </source>
</evidence>
<keyword evidence="2" id="KW-0479">Metal-binding</keyword>
<dbReference type="PROSITE" id="PS01359">
    <property type="entry name" value="ZF_PHD_1"/>
    <property type="match status" value="1"/>
</dbReference>
<dbReference type="GO" id="GO:0045893">
    <property type="term" value="P:positive regulation of DNA-templated transcription"/>
    <property type="evidence" value="ECO:0007669"/>
    <property type="project" value="TreeGrafter"/>
</dbReference>
<name>A0A913XN51_EXADI</name>
<dbReference type="RefSeq" id="XP_020906983.1">
    <property type="nucleotide sequence ID" value="XM_021051324.1"/>
</dbReference>
<organism evidence="8 9">
    <name type="scientific">Exaiptasia diaphana</name>
    <name type="common">Tropical sea anemone</name>
    <name type="synonym">Aiptasia pulchella</name>
    <dbReference type="NCBI Taxonomy" id="2652724"/>
    <lineage>
        <taxon>Eukaryota</taxon>
        <taxon>Metazoa</taxon>
        <taxon>Cnidaria</taxon>
        <taxon>Anthozoa</taxon>
        <taxon>Hexacorallia</taxon>
        <taxon>Actiniaria</taxon>
        <taxon>Aiptasiidae</taxon>
        <taxon>Exaiptasia</taxon>
    </lineage>
</organism>
<keyword evidence="4" id="KW-0862">Zinc</keyword>
<dbReference type="PANTHER" id="PTHR46174">
    <property type="entry name" value="CXXC-TYPE ZINC FINGER PROTEIN 1"/>
    <property type="match status" value="1"/>
</dbReference>
<evidence type="ECO:0000256" key="4">
    <source>
        <dbReference type="ARBA" id="ARBA00022833"/>
    </source>
</evidence>
<evidence type="ECO:0000256" key="3">
    <source>
        <dbReference type="ARBA" id="ARBA00022771"/>
    </source>
</evidence>
<dbReference type="OrthoDB" id="784962at2759"/>
<evidence type="ECO:0000256" key="6">
    <source>
        <dbReference type="PROSITE-ProRule" id="PRU00146"/>
    </source>
</evidence>
<dbReference type="SMART" id="SM00249">
    <property type="entry name" value="PHD"/>
    <property type="match status" value="1"/>
</dbReference>
<dbReference type="InterPro" id="IPR019786">
    <property type="entry name" value="Zinc_finger_PHD-type_CS"/>
</dbReference>
<dbReference type="PANTHER" id="PTHR46174:SF1">
    <property type="entry name" value="CXXC-TYPE ZINC FINGER PROTEIN 1"/>
    <property type="match status" value="1"/>
</dbReference>
<evidence type="ECO:0000256" key="5">
    <source>
        <dbReference type="ARBA" id="ARBA00023242"/>
    </source>
</evidence>
<dbReference type="Gene3D" id="3.30.40.10">
    <property type="entry name" value="Zinc/RING finger domain, C3HC4 (zinc finger)"/>
    <property type="match status" value="1"/>
</dbReference>
<dbReference type="InterPro" id="IPR001965">
    <property type="entry name" value="Znf_PHD"/>
</dbReference>
<proteinExistence type="predicted"/>
<feature type="domain" description="PHD-type" evidence="7">
    <location>
        <begin position="16"/>
        <end position="70"/>
    </location>
</feature>
<dbReference type="InterPro" id="IPR013083">
    <property type="entry name" value="Znf_RING/FYVE/PHD"/>
</dbReference>
<dbReference type="InterPro" id="IPR037869">
    <property type="entry name" value="Spp1/CFP1"/>
</dbReference>
<evidence type="ECO:0000313" key="9">
    <source>
        <dbReference type="Proteomes" id="UP000887567"/>
    </source>
</evidence>
<dbReference type="SUPFAM" id="SSF57903">
    <property type="entry name" value="FYVE/PHD zinc finger"/>
    <property type="match status" value="1"/>
</dbReference>
<dbReference type="GO" id="GO:0008270">
    <property type="term" value="F:zinc ion binding"/>
    <property type="evidence" value="ECO:0007669"/>
    <property type="project" value="UniProtKB-KW"/>
</dbReference>
<keyword evidence="5" id="KW-0539">Nucleus</keyword>
<evidence type="ECO:0000259" key="7">
    <source>
        <dbReference type="PROSITE" id="PS50016"/>
    </source>
</evidence>
<dbReference type="InterPro" id="IPR011011">
    <property type="entry name" value="Znf_FYVE_PHD"/>
</dbReference>
<sequence>MEEEDSDYDPEYDPERLWCICRKPHGNRFMICCDSCEEWLHGDCVSITKEIGKEMEKNGIEYICPRCVIGMCTLLYSMSFYDIIKCSKKPYQTIASEKHS</sequence>
<dbReference type="EnsemblMetazoa" id="XM_021051324.1">
    <property type="protein sequence ID" value="XP_020906983.1"/>
    <property type="gene ID" value="LOC110245065"/>
</dbReference>
<protein>
    <recommendedName>
        <fullName evidence="7">PHD-type domain-containing protein</fullName>
    </recommendedName>
</protein>
<dbReference type="AlphaFoldDB" id="A0A913XN51"/>
<dbReference type="CDD" id="cd15552">
    <property type="entry name" value="PHD_PHF3_like"/>
    <property type="match status" value="1"/>
</dbReference>
<accession>A0A913XN51</accession>
<dbReference type="KEGG" id="epa:110245065"/>
<dbReference type="Proteomes" id="UP000887567">
    <property type="component" value="Unplaced"/>
</dbReference>
<dbReference type="Pfam" id="PF00628">
    <property type="entry name" value="PHD"/>
    <property type="match status" value="1"/>
</dbReference>
<evidence type="ECO:0000313" key="8">
    <source>
        <dbReference type="EnsemblMetazoa" id="XP_020906983.1"/>
    </source>
</evidence>
<keyword evidence="3 6" id="KW-0863">Zinc-finger</keyword>
<evidence type="ECO:0000256" key="2">
    <source>
        <dbReference type="ARBA" id="ARBA00022723"/>
    </source>
</evidence>
<reference evidence="8" key="1">
    <citation type="submission" date="2022-11" db="UniProtKB">
        <authorList>
            <consortium name="EnsemblMetazoa"/>
        </authorList>
    </citation>
    <scope>IDENTIFICATION</scope>
</reference>
<keyword evidence="9" id="KW-1185">Reference proteome</keyword>
<dbReference type="PROSITE" id="PS50016">
    <property type="entry name" value="ZF_PHD_2"/>
    <property type="match status" value="1"/>
</dbReference>
<dbReference type="GO" id="GO:0048188">
    <property type="term" value="C:Set1C/COMPASS complex"/>
    <property type="evidence" value="ECO:0007669"/>
    <property type="project" value="InterPro"/>
</dbReference>